<accession>A0A645FFG0</accession>
<dbReference type="EMBL" id="VSSQ01057433">
    <property type="protein sequence ID" value="MPN11234.1"/>
    <property type="molecule type" value="Genomic_DNA"/>
</dbReference>
<reference evidence="6" key="1">
    <citation type="submission" date="2019-08" db="EMBL/GenBank/DDBJ databases">
        <authorList>
            <person name="Kucharzyk K."/>
            <person name="Murdoch R.W."/>
            <person name="Higgins S."/>
            <person name="Loffler F."/>
        </authorList>
    </citation>
    <scope>NUCLEOTIDE SEQUENCE</scope>
</reference>
<dbReference type="Pfam" id="PF01297">
    <property type="entry name" value="ZnuA"/>
    <property type="match status" value="1"/>
</dbReference>
<dbReference type="InterPro" id="IPR006127">
    <property type="entry name" value="ZnuA-like"/>
</dbReference>
<dbReference type="PANTHER" id="PTHR42953">
    <property type="entry name" value="HIGH-AFFINITY ZINC UPTAKE SYSTEM PROTEIN ZNUA-RELATED"/>
    <property type="match status" value="1"/>
</dbReference>
<dbReference type="GO" id="GO:0030001">
    <property type="term" value="P:metal ion transport"/>
    <property type="evidence" value="ECO:0007669"/>
    <property type="project" value="InterPro"/>
</dbReference>
<evidence type="ECO:0000256" key="3">
    <source>
        <dbReference type="ARBA" id="ARBA00022729"/>
    </source>
</evidence>
<evidence type="ECO:0000256" key="2">
    <source>
        <dbReference type="ARBA" id="ARBA00022448"/>
    </source>
</evidence>
<gene>
    <name evidence="6" type="primary">znuA_28</name>
    <name evidence="6" type="ORF">SDC9_158535</name>
</gene>
<keyword evidence="2" id="KW-0813">Transport</keyword>
<evidence type="ECO:0000256" key="4">
    <source>
        <dbReference type="SAM" id="Coils"/>
    </source>
</evidence>
<evidence type="ECO:0000256" key="1">
    <source>
        <dbReference type="ARBA" id="ARBA00011028"/>
    </source>
</evidence>
<dbReference type="GO" id="GO:0046872">
    <property type="term" value="F:metal ion binding"/>
    <property type="evidence" value="ECO:0007669"/>
    <property type="project" value="InterPro"/>
</dbReference>
<evidence type="ECO:0000313" key="6">
    <source>
        <dbReference type="EMBL" id="MPN11234.1"/>
    </source>
</evidence>
<dbReference type="InterPro" id="IPR050492">
    <property type="entry name" value="Bact_metal-bind_prot9"/>
</dbReference>
<evidence type="ECO:0000256" key="5">
    <source>
        <dbReference type="SAM" id="MobiDB-lite"/>
    </source>
</evidence>
<name>A0A645FFG0_9ZZZZ</name>
<keyword evidence="3" id="KW-0732">Signal</keyword>
<comment type="caution">
    <text evidence="6">The sequence shown here is derived from an EMBL/GenBank/DDBJ whole genome shotgun (WGS) entry which is preliminary data.</text>
</comment>
<dbReference type="AlphaFoldDB" id="A0A645FFG0"/>
<feature type="coiled-coil region" evidence="4">
    <location>
        <begin position="49"/>
        <end position="76"/>
    </location>
</feature>
<sequence length="192" mass="22029">MESSKNVKAIEVEEHESEEDQEHGDYDPHTWLGLTSAKVQAKNITDALIKIDEKNKDFYEKNYKQFEGELDKLLNEYQPKFQALKNKNFVTGHAAFAYFCRDFGLKQNSVEGVFAEGEPTPKKLKTLTDYCKENKVKTIFVEDMVSPKVSETLAKEVGADIKTIYTVESSEDNKSYIQSMESNIKEVYESLK</sequence>
<feature type="compositionally biased region" description="Acidic residues" evidence="5">
    <location>
        <begin position="13"/>
        <end position="22"/>
    </location>
</feature>
<organism evidence="6">
    <name type="scientific">bioreactor metagenome</name>
    <dbReference type="NCBI Taxonomy" id="1076179"/>
    <lineage>
        <taxon>unclassified sequences</taxon>
        <taxon>metagenomes</taxon>
        <taxon>ecological metagenomes</taxon>
    </lineage>
</organism>
<protein>
    <submittedName>
        <fullName evidence="6">High-affinity zinc uptake system binding-protein ZnuA</fullName>
    </submittedName>
</protein>
<dbReference type="SUPFAM" id="SSF53807">
    <property type="entry name" value="Helical backbone' metal receptor"/>
    <property type="match status" value="1"/>
</dbReference>
<dbReference type="InterPro" id="IPR006129">
    <property type="entry name" value="AdhesinB"/>
</dbReference>
<comment type="similarity">
    <text evidence="1">Belongs to the bacterial solute-binding protein 9 family.</text>
</comment>
<dbReference type="Gene3D" id="3.40.50.1980">
    <property type="entry name" value="Nitrogenase molybdenum iron protein domain"/>
    <property type="match status" value="2"/>
</dbReference>
<dbReference type="GO" id="GO:0007155">
    <property type="term" value="P:cell adhesion"/>
    <property type="evidence" value="ECO:0007669"/>
    <property type="project" value="InterPro"/>
</dbReference>
<feature type="region of interest" description="Disordered" evidence="5">
    <location>
        <begin position="1"/>
        <end position="26"/>
    </location>
</feature>
<dbReference type="PRINTS" id="PR00691">
    <property type="entry name" value="ADHESINB"/>
</dbReference>
<keyword evidence="4" id="KW-0175">Coiled coil</keyword>
<proteinExistence type="inferred from homology"/>
<dbReference type="PANTHER" id="PTHR42953:SF3">
    <property type="entry name" value="HIGH-AFFINITY ZINC UPTAKE SYSTEM PROTEIN ZNUA"/>
    <property type="match status" value="1"/>
</dbReference>